<dbReference type="Gene3D" id="3.40.50.300">
    <property type="entry name" value="P-loop containing nucleotide triphosphate hydrolases"/>
    <property type="match status" value="1"/>
</dbReference>
<dbReference type="CDD" id="cd19481">
    <property type="entry name" value="RecA-like_protease"/>
    <property type="match status" value="1"/>
</dbReference>
<dbReference type="OrthoDB" id="7438987at2"/>
<evidence type="ECO:0000313" key="2">
    <source>
        <dbReference type="EMBL" id="PQA56931.1"/>
    </source>
</evidence>
<feature type="domain" description="AAA+ ATPase" evidence="1">
    <location>
        <begin position="49"/>
        <end position="179"/>
    </location>
</feature>
<dbReference type="AlphaFoldDB" id="A0A2S7IK02"/>
<dbReference type="InterPro" id="IPR027417">
    <property type="entry name" value="P-loop_NTPase"/>
</dbReference>
<evidence type="ECO:0000259" key="1">
    <source>
        <dbReference type="SMART" id="SM00382"/>
    </source>
</evidence>
<reference evidence="3" key="1">
    <citation type="submission" date="2018-02" db="EMBL/GenBank/DDBJ databases">
        <title>Genome sequencing of Solimonas sp. HR-BB.</title>
        <authorList>
            <person name="Lee Y."/>
            <person name="Jeon C.O."/>
        </authorList>
    </citation>
    <scope>NUCLEOTIDE SEQUENCE [LARGE SCALE GENOMIC DNA]</scope>
    <source>
        <strain evidence="3">HR-U</strain>
    </source>
</reference>
<proteinExistence type="predicted"/>
<dbReference type="RefSeq" id="WP_104714506.1">
    <property type="nucleotide sequence ID" value="NZ_PTRA01000002.1"/>
</dbReference>
<dbReference type="SUPFAM" id="SSF52540">
    <property type="entry name" value="P-loop containing nucleoside triphosphate hydrolases"/>
    <property type="match status" value="1"/>
</dbReference>
<dbReference type="EMBL" id="PTRA01000002">
    <property type="protein sequence ID" value="PQA56931.1"/>
    <property type="molecule type" value="Genomic_DNA"/>
</dbReference>
<dbReference type="PANTHER" id="PTHR23077:SF198">
    <property type="entry name" value="ATP-DEPENDENT ZINC METALLOPROTEASE FTSH"/>
    <property type="match status" value="1"/>
</dbReference>
<sequence>MNAWDVLIHDKEKIDWQDIRLDETNRRYLQQVIKEYTYVEELRKYNLPVTNKLMLAGSTGCGKTSTAKAMASALHKPLYILDLSTVVSAKIGETAGHVKAAFDRALRDKAILFLDEFDHLGKIRDDKDVGEMRRLVNSLIQLIDYLPDTALLVAATNHLEVIDPALRRRFQLTLRYQMPGPEELDAYYETLLQAFPESLHHVDRKYGVSYAEAKDHLFTGLKSLIIQSLESQEVQSF</sequence>
<organism evidence="2 3">
    <name type="scientific">Siphonobacter curvatus</name>
    <dbReference type="NCBI Taxonomy" id="2094562"/>
    <lineage>
        <taxon>Bacteria</taxon>
        <taxon>Pseudomonadati</taxon>
        <taxon>Bacteroidota</taxon>
        <taxon>Cytophagia</taxon>
        <taxon>Cytophagales</taxon>
        <taxon>Cytophagaceae</taxon>
        <taxon>Siphonobacter</taxon>
    </lineage>
</organism>
<dbReference type="Pfam" id="PF00004">
    <property type="entry name" value="AAA"/>
    <property type="match status" value="1"/>
</dbReference>
<dbReference type="InterPro" id="IPR050168">
    <property type="entry name" value="AAA_ATPase_domain"/>
</dbReference>
<protein>
    <submittedName>
        <fullName evidence="2">ATPase</fullName>
    </submittedName>
</protein>
<dbReference type="InterPro" id="IPR003593">
    <property type="entry name" value="AAA+_ATPase"/>
</dbReference>
<dbReference type="PANTHER" id="PTHR23077">
    <property type="entry name" value="AAA-FAMILY ATPASE"/>
    <property type="match status" value="1"/>
</dbReference>
<dbReference type="GO" id="GO:0016887">
    <property type="term" value="F:ATP hydrolysis activity"/>
    <property type="evidence" value="ECO:0007669"/>
    <property type="project" value="InterPro"/>
</dbReference>
<gene>
    <name evidence="2" type="ORF">C5O19_16490</name>
</gene>
<accession>A0A2S7IK02</accession>
<name>A0A2S7IK02_9BACT</name>
<evidence type="ECO:0000313" key="3">
    <source>
        <dbReference type="Proteomes" id="UP000239590"/>
    </source>
</evidence>
<dbReference type="SMART" id="SM00382">
    <property type="entry name" value="AAA"/>
    <property type="match status" value="1"/>
</dbReference>
<keyword evidence="3" id="KW-1185">Reference proteome</keyword>
<comment type="caution">
    <text evidence="2">The sequence shown here is derived from an EMBL/GenBank/DDBJ whole genome shotgun (WGS) entry which is preliminary data.</text>
</comment>
<dbReference type="InterPro" id="IPR003959">
    <property type="entry name" value="ATPase_AAA_core"/>
</dbReference>
<dbReference type="Proteomes" id="UP000239590">
    <property type="component" value="Unassembled WGS sequence"/>
</dbReference>
<dbReference type="GO" id="GO:0005524">
    <property type="term" value="F:ATP binding"/>
    <property type="evidence" value="ECO:0007669"/>
    <property type="project" value="InterPro"/>
</dbReference>